<dbReference type="PANTHER" id="PTHR19855">
    <property type="entry name" value="WD40 REPEAT PROTEIN 12, 37"/>
    <property type="match status" value="1"/>
</dbReference>
<feature type="compositionally biased region" description="Polar residues" evidence="1">
    <location>
        <begin position="13"/>
        <end position="25"/>
    </location>
</feature>
<evidence type="ECO:0000313" key="2">
    <source>
        <dbReference type="EMBL" id="KAK9924348.1"/>
    </source>
</evidence>
<reference evidence="2 3" key="1">
    <citation type="journal article" date="2023" name="G3 (Bethesda)">
        <title>A chromosome-length genome assembly and annotation of blackberry (Rubus argutus, cv. 'Hillquist').</title>
        <authorList>
            <person name="Bruna T."/>
            <person name="Aryal R."/>
            <person name="Dudchenko O."/>
            <person name="Sargent D.J."/>
            <person name="Mead D."/>
            <person name="Buti M."/>
            <person name="Cavallini A."/>
            <person name="Hytonen T."/>
            <person name="Andres J."/>
            <person name="Pham M."/>
            <person name="Weisz D."/>
            <person name="Mascagni F."/>
            <person name="Usai G."/>
            <person name="Natali L."/>
            <person name="Bassil N."/>
            <person name="Fernandez G.E."/>
            <person name="Lomsadze A."/>
            <person name="Armour M."/>
            <person name="Olukolu B."/>
            <person name="Poorten T."/>
            <person name="Britton C."/>
            <person name="Davik J."/>
            <person name="Ashrafi H."/>
            <person name="Aiden E.L."/>
            <person name="Borodovsky M."/>
            <person name="Worthington M."/>
        </authorList>
    </citation>
    <scope>NUCLEOTIDE SEQUENCE [LARGE SCALE GENOMIC DNA]</scope>
    <source>
        <strain evidence="2">PI 553951</strain>
    </source>
</reference>
<comment type="caution">
    <text evidence="2">The sequence shown here is derived from an EMBL/GenBank/DDBJ whole genome shotgun (WGS) entry which is preliminary data.</text>
</comment>
<dbReference type="AlphaFoldDB" id="A0AAW1WJJ7"/>
<evidence type="ECO:0000256" key="1">
    <source>
        <dbReference type="SAM" id="MobiDB-lite"/>
    </source>
</evidence>
<dbReference type="Proteomes" id="UP001457282">
    <property type="component" value="Unassembled WGS sequence"/>
</dbReference>
<dbReference type="EMBL" id="JBEDUW010000006">
    <property type="protein sequence ID" value="KAK9924348.1"/>
    <property type="molecule type" value="Genomic_DNA"/>
</dbReference>
<proteinExistence type="predicted"/>
<name>A0AAW1WJJ7_RUBAR</name>
<protein>
    <recommendedName>
        <fullName evidence="4">Transcriptional regulator STERILE APETALA-like</fullName>
    </recommendedName>
</protein>
<keyword evidence="3" id="KW-1185">Reference proteome</keyword>
<accession>A0AAW1WJJ7</accession>
<dbReference type="InterPro" id="IPR015943">
    <property type="entry name" value="WD40/YVTN_repeat-like_dom_sf"/>
</dbReference>
<dbReference type="Gene3D" id="1.20.1280.50">
    <property type="match status" value="1"/>
</dbReference>
<evidence type="ECO:0008006" key="4">
    <source>
        <dbReference type="Google" id="ProtNLM"/>
    </source>
</evidence>
<dbReference type="SUPFAM" id="SSF81383">
    <property type="entry name" value="F-box domain"/>
    <property type="match status" value="1"/>
</dbReference>
<dbReference type="Gene3D" id="2.130.10.10">
    <property type="entry name" value="YVTN repeat-like/Quinoprotein amine dehydrogenase"/>
    <property type="match status" value="2"/>
</dbReference>
<feature type="compositionally biased region" description="Low complexity" evidence="1">
    <location>
        <begin position="1"/>
        <end position="12"/>
    </location>
</feature>
<organism evidence="2 3">
    <name type="scientific">Rubus argutus</name>
    <name type="common">Southern blackberry</name>
    <dbReference type="NCBI Taxonomy" id="59490"/>
    <lineage>
        <taxon>Eukaryota</taxon>
        <taxon>Viridiplantae</taxon>
        <taxon>Streptophyta</taxon>
        <taxon>Embryophyta</taxon>
        <taxon>Tracheophyta</taxon>
        <taxon>Spermatophyta</taxon>
        <taxon>Magnoliopsida</taxon>
        <taxon>eudicotyledons</taxon>
        <taxon>Gunneridae</taxon>
        <taxon>Pentapetalae</taxon>
        <taxon>rosids</taxon>
        <taxon>fabids</taxon>
        <taxon>Rosales</taxon>
        <taxon>Rosaceae</taxon>
        <taxon>Rosoideae</taxon>
        <taxon>Rosoideae incertae sedis</taxon>
        <taxon>Rubus</taxon>
    </lineage>
</organism>
<dbReference type="SUPFAM" id="SSF50978">
    <property type="entry name" value="WD40 repeat-like"/>
    <property type="match status" value="1"/>
</dbReference>
<dbReference type="InterPro" id="IPR036322">
    <property type="entry name" value="WD40_repeat_dom_sf"/>
</dbReference>
<feature type="region of interest" description="Disordered" evidence="1">
    <location>
        <begin position="1"/>
        <end position="45"/>
    </location>
</feature>
<dbReference type="PANTHER" id="PTHR19855:SF31">
    <property type="entry name" value="TRANSCRIPTIONAL REGULATOR STERILE APETALA"/>
    <property type="match status" value="1"/>
</dbReference>
<gene>
    <name evidence="2" type="ORF">M0R45_032725</name>
</gene>
<sequence>MSSSSSSSPSTSQNDSGNAAGTSTVRQRRGGGSGGDFEGPSSSRRRAVSEVWPEPFLEALAAQVAISASHNIGRLAAAAALANVFQVCSTWRAVSRSNPLWHELTRRIWGRTHLLQATWHDEYVYWHRTARNFQMGRSSHTRLYFDQSDVDDPDGLICRCLALSDDYLACGFADGTVRLFDLATLHHVRTYRPHQRDRLGRFPRAITGIVISGTQLTFATLDGDIHVANVPGQSMMTRRAHLGDVVRDGALLDFSGCGRWWVGLYAGVPGRAIRIWDSNTEMLVFVGWDLTDPEAVMGWHMLNELTEFVGRVRATSHGTAVACTGARVLVFDLWNRAVLADERYPRGIIVTSVDVSDAAYVIVGNRGLARVRRVDTLQEMCRFLVSGAGQMGAMGCMNGGYALMCIGGDIRVWEVERGVRLNDFREHVGQVNAFVCDERHVAAYCSDTSLHLWDFGAQN</sequence>
<evidence type="ECO:0000313" key="3">
    <source>
        <dbReference type="Proteomes" id="UP001457282"/>
    </source>
</evidence>
<dbReference type="InterPro" id="IPR036047">
    <property type="entry name" value="F-box-like_dom_sf"/>
</dbReference>